<dbReference type="PANTHER" id="PTHR30163:SF8">
    <property type="entry name" value="LYTIC MUREIN TRANSGLYCOSYLASE"/>
    <property type="match status" value="1"/>
</dbReference>
<dbReference type="Pfam" id="PF13406">
    <property type="entry name" value="SLT_2"/>
    <property type="match status" value="1"/>
</dbReference>
<name>A0A679GDE2_9GAMM</name>
<feature type="compositionally biased region" description="Low complexity" evidence="1">
    <location>
        <begin position="31"/>
        <end position="62"/>
    </location>
</feature>
<dbReference type="Gene3D" id="1.10.530.10">
    <property type="match status" value="1"/>
</dbReference>
<dbReference type="RefSeq" id="WP_172432654.1">
    <property type="nucleotide sequence ID" value="NZ_AP022642.1"/>
</dbReference>
<organism evidence="5 6">
    <name type="scientific">Metapseudomonas otitidis</name>
    <dbReference type="NCBI Taxonomy" id="319939"/>
    <lineage>
        <taxon>Bacteria</taxon>
        <taxon>Pseudomonadati</taxon>
        <taxon>Pseudomonadota</taxon>
        <taxon>Gammaproteobacteria</taxon>
        <taxon>Pseudomonadales</taxon>
        <taxon>Pseudomonadaceae</taxon>
        <taxon>Metapseudomonas</taxon>
    </lineage>
</organism>
<evidence type="ECO:0000256" key="1">
    <source>
        <dbReference type="SAM" id="MobiDB-lite"/>
    </source>
</evidence>
<evidence type="ECO:0000259" key="3">
    <source>
        <dbReference type="Pfam" id="PF01471"/>
    </source>
</evidence>
<reference evidence="5 6" key="1">
    <citation type="journal article" date="2020" name="Microbiol. Resour. Announc.">
        <title>Complete genome sequence of Pseudomonas otitidis strain MrB4, isolated from Lake Biwa in Japan.</title>
        <authorList>
            <person name="Miyazaki K."/>
            <person name="Hase E."/>
            <person name="Maruya T."/>
        </authorList>
    </citation>
    <scope>NUCLEOTIDE SEQUENCE [LARGE SCALE GENOMIC DNA]</scope>
    <source>
        <strain evidence="5 6">MrB4</strain>
    </source>
</reference>
<dbReference type="SUPFAM" id="SSF47090">
    <property type="entry name" value="PGBD-like"/>
    <property type="match status" value="1"/>
</dbReference>
<dbReference type="InterPro" id="IPR031304">
    <property type="entry name" value="SLT_2"/>
</dbReference>
<dbReference type="NCBIfam" id="TIGR02283">
    <property type="entry name" value="MltB_2"/>
    <property type="match status" value="1"/>
</dbReference>
<dbReference type="Pfam" id="PF01471">
    <property type="entry name" value="PG_binding_1"/>
    <property type="match status" value="1"/>
</dbReference>
<evidence type="ECO:0000256" key="2">
    <source>
        <dbReference type="SAM" id="SignalP"/>
    </source>
</evidence>
<dbReference type="AlphaFoldDB" id="A0A679GDE2"/>
<evidence type="ECO:0000313" key="6">
    <source>
        <dbReference type="Proteomes" id="UP000501237"/>
    </source>
</evidence>
<dbReference type="GeneID" id="57396151"/>
<evidence type="ECO:0000259" key="4">
    <source>
        <dbReference type="Pfam" id="PF13406"/>
    </source>
</evidence>
<dbReference type="InterPro" id="IPR011970">
    <property type="entry name" value="MltB_2"/>
</dbReference>
<dbReference type="InterPro" id="IPR002477">
    <property type="entry name" value="Peptidoglycan-bd-like"/>
</dbReference>
<dbReference type="GO" id="GO:0008933">
    <property type="term" value="F:peptidoglycan lytic transglycosylase activity"/>
    <property type="evidence" value="ECO:0007669"/>
    <property type="project" value="TreeGrafter"/>
</dbReference>
<accession>A0A679GDE2</accession>
<dbReference type="EMBL" id="AP022642">
    <property type="protein sequence ID" value="BCA26962.1"/>
    <property type="molecule type" value="Genomic_DNA"/>
</dbReference>
<feature type="chain" id="PRO_5025622643" description="Murein transglycosylase" evidence="2">
    <location>
        <begin position="28"/>
        <end position="440"/>
    </location>
</feature>
<dbReference type="GO" id="GO:0009253">
    <property type="term" value="P:peptidoglycan catabolic process"/>
    <property type="evidence" value="ECO:0007669"/>
    <property type="project" value="TreeGrafter"/>
</dbReference>
<dbReference type="Gene3D" id="1.10.8.350">
    <property type="entry name" value="Bacterial muramidase"/>
    <property type="match status" value="1"/>
</dbReference>
<proteinExistence type="predicted"/>
<dbReference type="InterPro" id="IPR023346">
    <property type="entry name" value="Lysozyme-like_dom_sf"/>
</dbReference>
<dbReference type="PANTHER" id="PTHR30163">
    <property type="entry name" value="MEMBRANE-BOUND LYTIC MUREIN TRANSGLYCOSYLASE B"/>
    <property type="match status" value="1"/>
</dbReference>
<dbReference type="InterPro" id="IPR036365">
    <property type="entry name" value="PGBD-like_sf"/>
</dbReference>
<feature type="domain" description="Peptidoglycan binding-like" evidence="3">
    <location>
        <begin position="381"/>
        <end position="433"/>
    </location>
</feature>
<keyword evidence="2" id="KW-0732">Signal</keyword>
<feature type="signal peptide" evidence="2">
    <location>
        <begin position="1"/>
        <end position="27"/>
    </location>
</feature>
<gene>
    <name evidence="5" type="ORF">PtoMrB4_09390</name>
</gene>
<dbReference type="KEGG" id="poj:PtoMrB4_09390"/>
<protein>
    <recommendedName>
        <fullName evidence="7">Murein transglycosylase</fullName>
    </recommendedName>
</protein>
<dbReference type="InterPro" id="IPR043426">
    <property type="entry name" value="MltB-like"/>
</dbReference>
<dbReference type="CDD" id="cd13399">
    <property type="entry name" value="Slt35-like"/>
    <property type="match status" value="1"/>
</dbReference>
<feature type="domain" description="Transglycosylase SLT" evidence="4">
    <location>
        <begin position="70"/>
        <end position="360"/>
    </location>
</feature>
<dbReference type="Gene3D" id="1.10.101.10">
    <property type="entry name" value="PGBD-like superfamily/PGBD"/>
    <property type="match status" value="1"/>
</dbReference>
<dbReference type="InterPro" id="IPR036366">
    <property type="entry name" value="PGBDSf"/>
</dbReference>
<evidence type="ECO:0000313" key="5">
    <source>
        <dbReference type="EMBL" id="BCA26962.1"/>
    </source>
</evidence>
<sequence>MFRAPAPGPMLRSLAVASTLAALSACAETPTATAPAPQPNTATATTVLATPGPSSTTATPSPVIAQPSESFEQWRDRFRQEALAAGIRATILDQAFVGVTPDPSVVAADQSQPEFTRPVWEYLDGALSPYRVRKGQGLLKQHATLLSAIESRYGVDRQALVAVWGMESSFGQFMGDKSVIRSLATLAYEGRRPAFAHEQLIAALGIIQHGDIQPAGMRGSWAGAMGQTQFIPTTYNSHAVDFDGDGRRDIWNSTADALASTAHYLKASGWQMGKPWGAEVRLPAGFDYAQADADIRKTVSEWRQLGVQVPLAPGLDQDRASLLVPAGHRGPAFLVLDNFRAILRYNNSSSYALAVGLLAQRFDGAGQIGGAWPKEDRPLSRTERIELQEALASSGYSPGSADGIIGANTRKAIRGYQQRLGWPADGYPTPALLLQLRNGR</sequence>
<feature type="region of interest" description="Disordered" evidence="1">
    <location>
        <begin position="31"/>
        <end position="63"/>
    </location>
</feature>
<dbReference type="SUPFAM" id="SSF53955">
    <property type="entry name" value="Lysozyme-like"/>
    <property type="match status" value="1"/>
</dbReference>
<evidence type="ECO:0008006" key="7">
    <source>
        <dbReference type="Google" id="ProtNLM"/>
    </source>
</evidence>
<dbReference type="PROSITE" id="PS51257">
    <property type="entry name" value="PROKAR_LIPOPROTEIN"/>
    <property type="match status" value="1"/>
</dbReference>
<dbReference type="Proteomes" id="UP000501237">
    <property type="component" value="Chromosome"/>
</dbReference>